<feature type="coiled-coil region" evidence="2">
    <location>
        <begin position="294"/>
        <end position="321"/>
    </location>
</feature>
<feature type="region of interest" description="Disordered" evidence="3">
    <location>
        <begin position="1093"/>
        <end position="1133"/>
    </location>
</feature>
<feature type="coiled-coil region" evidence="2">
    <location>
        <begin position="393"/>
        <end position="427"/>
    </location>
</feature>
<evidence type="ECO:0000313" key="6">
    <source>
        <dbReference type="Ensembl" id="ENSPCEP00000017684.1"/>
    </source>
</evidence>
<keyword evidence="7" id="KW-1185">Reference proteome</keyword>
<feature type="coiled-coil region" evidence="2">
    <location>
        <begin position="1535"/>
        <end position="1562"/>
    </location>
</feature>
<dbReference type="InterPro" id="IPR055167">
    <property type="entry name" value="Rootletin-like_CC"/>
</dbReference>
<feature type="coiled-coil region" evidence="2">
    <location>
        <begin position="702"/>
        <end position="751"/>
    </location>
</feature>
<feature type="coiled-coil region" evidence="2">
    <location>
        <begin position="54"/>
        <end position="81"/>
    </location>
</feature>
<dbReference type="PANTHER" id="PTHR23159:SF16">
    <property type="entry name" value="CILIARY ROOTLET COILED-COIL PROTEIN 2"/>
    <property type="match status" value="1"/>
</dbReference>
<feature type="region of interest" description="Disordered" evidence="3">
    <location>
        <begin position="675"/>
        <end position="695"/>
    </location>
</feature>
<feature type="coiled-coil region" evidence="2">
    <location>
        <begin position="807"/>
        <end position="1016"/>
    </location>
</feature>
<protein>
    <submittedName>
        <fullName evidence="6">Ciliary rootlet coiled-coil, rootletin family member 2</fullName>
    </submittedName>
</protein>
<evidence type="ECO:0000256" key="1">
    <source>
        <dbReference type="ARBA" id="ARBA00023054"/>
    </source>
</evidence>
<evidence type="ECO:0000256" key="2">
    <source>
        <dbReference type="SAM" id="Coils"/>
    </source>
</evidence>
<feature type="coiled-coil region" evidence="2">
    <location>
        <begin position="1049"/>
        <end position="1083"/>
    </location>
</feature>
<reference evidence="6" key="1">
    <citation type="submission" date="2025-08" db="UniProtKB">
        <authorList>
            <consortium name="Ensembl"/>
        </authorList>
    </citation>
    <scope>IDENTIFICATION</scope>
</reference>
<evidence type="ECO:0000259" key="5">
    <source>
        <dbReference type="Pfam" id="PF25774"/>
    </source>
</evidence>
<feature type="coiled-coil region" evidence="2">
    <location>
        <begin position="197"/>
        <end position="231"/>
    </location>
</feature>
<feature type="domain" description="Rootletin-like coiled-coil" evidence="4">
    <location>
        <begin position="182"/>
        <end position="230"/>
    </location>
</feature>
<dbReference type="InterPro" id="IPR057658">
    <property type="entry name" value="CEP250_CC"/>
</dbReference>
<dbReference type="Proteomes" id="UP000694393">
    <property type="component" value="Unplaced"/>
</dbReference>
<feature type="domain" description="CEP250 coiled coil" evidence="5">
    <location>
        <begin position="1321"/>
        <end position="1409"/>
    </location>
</feature>
<evidence type="ECO:0000313" key="7">
    <source>
        <dbReference type="Proteomes" id="UP000694393"/>
    </source>
</evidence>
<keyword evidence="1 2" id="KW-0175">Coiled coil</keyword>
<dbReference type="GO" id="GO:0005813">
    <property type="term" value="C:centrosome"/>
    <property type="evidence" value="ECO:0007669"/>
    <property type="project" value="TreeGrafter"/>
</dbReference>
<name>A0A8C8VM37_9SAUR</name>
<feature type="coiled-coil region" evidence="2">
    <location>
        <begin position="1209"/>
        <end position="1492"/>
    </location>
</feature>
<feature type="region of interest" description="Disordered" evidence="3">
    <location>
        <begin position="1168"/>
        <end position="1190"/>
    </location>
</feature>
<evidence type="ECO:0000256" key="3">
    <source>
        <dbReference type="SAM" id="MobiDB-lite"/>
    </source>
</evidence>
<dbReference type="Pfam" id="PF25774">
    <property type="entry name" value="CC_CEP250"/>
    <property type="match status" value="1"/>
</dbReference>
<dbReference type="Gene3D" id="1.20.5.340">
    <property type="match status" value="1"/>
</dbReference>
<dbReference type="Pfam" id="PF15035">
    <property type="entry name" value="Rootletin"/>
    <property type="match status" value="1"/>
</dbReference>
<dbReference type="Ensembl" id="ENSPCET00000018295.1">
    <property type="protein sequence ID" value="ENSPCEP00000017684.1"/>
    <property type="gene ID" value="ENSPCEG00000013848.1"/>
</dbReference>
<feature type="compositionally biased region" description="Low complexity" evidence="3">
    <location>
        <begin position="1099"/>
        <end position="1111"/>
    </location>
</feature>
<reference evidence="6" key="2">
    <citation type="submission" date="2025-09" db="UniProtKB">
        <authorList>
            <consortium name="Ensembl"/>
        </authorList>
    </citation>
    <scope>IDENTIFICATION</scope>
</reference>
<dbReference type="SUPFAM" id="SSF57997">
    <property type="entry name" value="Tropomyosin"/>
    <property type="match status" value="2"/>
</dbReference>
<organism evidence="6 7">
    <name type="scientific">Pelusios castaneus</name>
    <name type="common">West African mud turtle</name>
    <dbReference type="NCBI Taxonomy" id="367368"/>
    <lineage>
        <taxon>Eukaryota</taxon>
        <taxon>Metazoa</taxon>
        <taxon>Chordata</taxon>
        <taxon>Craniata</taxon>
        <taxon>Vertebrata</taxon>
        <taxon>Euteleostomi</taxon>
        <taxon>Archelosauria</taxon>
        <taxon>Testudinata</taxon>
        <taxon>Testudines</taxon>
        <taxon>Pleurodira</taxon>
        <taxon>Pelomedusidae</taxon>
        <taxon>Pelusios</taxon>
    </lineage>
</organism>
<accession>A0A8C8VM37</accession>
<evidence type="ECO:0000259" key="4">
    <source>
        <dbReference type="Pfam" id="PF15035"/>
    </source>
</evidence>
<sequence length="1605" mass="182649">SKEDKTLTVRGEGDRATPTPVPARIRQIITGSLLEESSQALWEMTSPLNMQEENRMLQKELSRLEDLLAHTRAEKDELASRHHAISERLEKALQVEAAQREEEGNLALMELRRRFEDDEKAYRAKLQAYQEGQQRQAQLVQRLQNKVGAWTCVRLPMGTEALTHWSCPLVTGNQCLAGPSPRSTSLSQMNTLLREQLEQMKCSNQRLAGELERATSDLHRLRGKLEQREIQRGGERVVSPSAVHGGLGFVIDFHWHHLTKAKTDMARTARRLQTACLNLDSNLRLSESGAACSLEKQALQGARLEQQLREKVREMIQLQSRWDGEKAELNSSVRVTGTEDPGRQTSSLRSSSPHRRRASPSRIHSPLCQDAALQAVQGLESSQDLLGTVSKQLSDCQQEVQVAGKQLQEQRQEREELAGALQDYRRDVQRWKSSVEALSRCETMEAAMRSLSEQMDSSHLEVERLRTLAGELQRQQSLLEEQKEELAKEWERARKERERGQRSLEQLEEKTSALKKELVVVKESLNQAILEKEVLENEKEGISCALSKAKANGAELELAMNKMRAEDSELRDSLAKMVALTEGLAQDKVNLNRVLLQLEEEKGALLERGRELEQEGAGLREQLAHLEQELAQTSAARRGLEQSCQVAEERRDALEEELTVLRREKDQMRDHLAQVRAAPDSSPSPHTADQEPGFPLLPHSLRLALKEEKAEAMHQLQQEKEELLSKWEAEKEELAEEMLALQQERDESLLLLENDKQKVSRQSAGGHLPPSPWEWAGIHPAQVSSRGAQVLGERSRATRVCVSPQKAEQLRVQLQLAEDARDGAHKELIEMHRRLRNGEEARELQRKEMLEIRRALEDETREKEIVQKSNTELRAAIKKTESERISLKRGTEEQEQKMAMLEEARAAAQKEAGELRASLRDVEKSWMEARRELQEMRRQVKTLGSENSKKGKEVSVLQARLLQEAQREQQHRKQSLELKQRIAEMEGGHKGARREVLRLQRKLVEVEAEARAREKELVDSLGESHSNEKKLRDELHNLELKQQQAGGTSEGLQLRLSAAEGRLHGLEAELARAEAAKRDVESKLGALHSALRRTLGLGRQSPSPQRPCSPRTDGRRTLASHAGSPERSHSHSPFWWPSPFREEHSPGEPDPDTVRDALRDFLQELRDTQRERVRASPSTPCSPSLGRVHSSDSWLPFPHAGKRDTDGRLSSAQAALMLHEETIQRVERERQALAEQMAMSERSVHASQEKTKELEAKLETGRRKLKDVLEAAESRAMKLELSRRSVEGELQRSRLSLADRDAEIQALQEQVQALRCQLGESESRSAKLQQELGRLGHSLAQMEAEENHLKDKVQSLSQALSDASVGSSSLQENVSQLQKALTAAERDRRVLQERLDSARQALSDSKRQNHSLADTVHLLQEQLGELELRCQELEARIEHLQEVSEGEEASLQNVQEENSILQERLTMLQQAVAQLERENKEMERSAFQLKQDNCALKKTLSKTEWETLRKEKDAMQLDGEKNQWGQSLSNLHQEVEDTWRQNQQLQAQIAELEQTHAQRLMEVMARYQLEMKRLRSGQLQAEWTLESRERAHKQHVKGSEDQVGI</sequence>
<dbReference type="GO" id="GO:0005814">
    <property type="term" value="C:centriole"/>
    <property type="evidence" value="ECO:0007669"/>
    <property type="project" value="TreeGrafter"/>
</dbReference>
<feature type="region of interest" description="Disordered" evidence="3">
    <location>
        <begin position="327"/>
        <end position="364"/>
    </location>
</feature>
<proteinExistence type="predicted"/>
<dbReference type="PANTHER" id="PTHR23159">
    <property type="entry name" value="CENTROSOMAL PROTEIN 2"/>
    <property type="match status" value="1"/>
</dbReference>